<dbReference type="InterPro" id="IPR017871">
    <property type="entry name" value="ABC_transporter-like_CS"/>
</dbReference>
<feature type="region of interest" description="Disordered" evidence="18">
    <location>
        <begin position="1180"/>
        <end position="1199"/>
    </location>
</feature>
<dbReference type="GO" id="GO:0016887">
    <property type="term" value="F:ATP hydrolysis activity"/>
    <property type="evidence" value="ECO:0007669"/>
    <property type="project" value="InterPro"/>
</dbReference>
<dbReference type="InterPro" id="IPR041102">
    <property type="entry name" value="UvrA_inter"/>
</dbReference>
<organism evidence="20 21">
    <name type="scientific">Tepidicella xavieri</name>
    <dbReference type="NCBI Taxonomy" id="360241"/>
    <lineage>
        <taxon>Bacteria</taxon>
        <taxon>Pseudomonadati</taxon>
        <taxon>Pseudomonadota</taxon>
        <taxon>Betaproteobacteria</taxon>
        <taxon>Burkholderiales</taxon>
        <taxon>Tepidicella</taxon>
    </lineage>
</organism>
<proteinExistence type="inferred from homology"/>
<dbReference type="PROSITE" id="PS50893">
    <property type="entry name" value="ABC_TRANSPORTER_2"/>
    <property type="match status" value="1"/>
</dbReference>
<keyword evidence="14" id="KW-0234">DNA repair</keyword>
<dbReference type="SUPFAM" id="SSF52540">
    <property type="entry name" value="P-loop containing nucleoside triphosphate hydrolases"/>
    <property type="match status" value="4"/>
</dbReference>
<dbReference type="InterPro" id="IPR027417">
    <property type="entry name" value="P-loop_NTPase"/>
</dbReference>
<keyword evidence="13" id="KW-0238">DNA-binding</keyword>
<dbReference type="PANTHER" id="PTHR43152:SF3">
    <property type="entry name" value="UVRABC SYSTEM PROTEIN A"/>
    <property type="match status" value="1"/>
</dbReference>
<dbReference type="PANTHER" id="PTHR43152">
    <property type="entry name" value="UVRABC SYSTEM PROTEIN A"/>
    <property type="match status" value="1"/>
</dbReference>
<dbReference type="GO" id="GO:0008270">
    <property type="term" value="F:zinc ion binding"/>
    <property type="evidence" value="ECO:0007669"/>
    <property type="project" value="UniProtKB-KW"/>
</dbReference>
<feature type="compositionally biased region" description="Low complexity" evidence="18">
    <location>
        <begin position="1181"/>
        <end position="1199"/>
    </location>
</feature>
<feature type="region of interest" description="Disordered" evidence="18">
    <location>
        <begin position="1562"/>
        <end position="1584"/>
    </location>
</feature>
<dbReference type="Proteomes" id="UP000295510">
    <property type="component" value="Unassembled WGS sequence"/>
</dbReference>
<feature type="compositionally biased region" description="Low complexity" evidence="18">
    <location>
        <begin position="1837"/>
        <end position="1848"/>
    </location>
</feature>
<comment type="subcellular location">
    <subcellularLocation>
        <location evidence="1">Cytoplasm</location>
    </subcellularLocation>
</comment>
<evidence type="ECO:0000256" key="11">
    <source>
        <dbReference type="ARBA" id="ARBA00022840"/>
    </source>
</evidence>
<dbReference type="GO" id="GO:0005524">
    <property type="term" value="F:ATP binding"/>
    <property type="evidence" value="ECO:0007669"/>
    <property type="project" value="UniProtKB-KW"/>
</dbReference>
<gene>
    <name evidence="20" type="ORF">DFR43_11147</name>
</gene>
<feature type="domain" description="ABC transporter" evidence="19">
    <location>
        <begin position="1254"/>
        <end position="1783"/>
    </location>
</feature>
<evidence type="ECO:0000256" key="14">
    <source>
        <dbReference type="ARBA" id="ARBA00023204"/>
    </source>
</evidence>
<evidence type="ECO:0000313" key="21">
    <source>
        <dbReference type="Proteomes" id="UP000295510"/>
    </source>
</evidence>
<evidence type="ECO:0000256" key="2">
    <source>
        <dbReference type="ARBA" id="ARBA00022475"/>
    </source>
</evidence>
<evidence type="ECO:0000256" key="18">
    <source>
        <dbReference type="SAM" id="MobiDB-lite"/>
    </source>
</evidence>
<keyword evidence="2" id="KW-0472">Membrane</keyword>
<dbReference type="Pfam" id="PF17755">
    <property type="entry name" value="UvrA_DNA-bind"/>
    <property type="match status" value="1"/>
</dbReference>
<dbReference type="EMBL" id="SNYL01000011">
    <property type="protein sequence ID" value="TDQ41793.1"/>
    <property type="molecule type" value="Genomic_DNA"/>
</dbReference>
<feature type="compositionally biased region" description="Basic and acidic residues" evidence="18">
    <location>
        <begin position="1562"/>
        <end position="1581"/>
    </location>
</feature>
<evidence type="ECO:0000256" key="7">
    <source>
        <dbReference type="ARBA" id="ARBA00022763"/>
    </source>
</evidence>
<dbReference type="GO" id="GO:0003677">
    <property type="term" value="F:DNA binding"/>
    <property type="evidence" value="ECO:0007669"/>
    <property type="project" value="UniProtKB-KW"/>
</dbReference>
<evidence type="ECO:0000256" key="1">
    <source>
        <dbReference type="ARBA" id="ARBA00004496"/>
    </source>
</evidence>
<feature type="region of interest" description="Disordered" evidence="18">
    <location>
        <begin position="1217"/>
        <end position="1257"/>
    </location>
</feature>
<dbReference type="Gene3D" id="3.40.50.300">
    <property type="entry name" value="P-loop containing nucleotide triphosphate hydrolases"/>
    <property type="match status" value="6"/>
</dbReference>
<dbReference type="InterPro" id="IPR041552">
    <property type="entry name" value="UvrA_DNA-bd"/>
</dbReference>
<keyword evidence="8" id="KW-0228">DNA excision</keyword>
<name>A0A4R6U9W2_9BURK</name>
<dbReference type="Gene3D" id="1.10.8.280">
    <property type="entry name" value="ABC transporter ATPase domain-like"/>
    <property type="match status" value="1"/>
</dbReference>
<evidence type="ECO:0000256" key="9">
    <source>
        <dbReference type="ARBA" id="ARBA00022771"/>
    </source>
</evidence>
<keyword evidence="12" id="KW-0267">Excision nuclease</keyword>
<evidence type="ECO:0000259" key="19">
    <source>
        <dbReference type="PROSITE" id="PS50893"/>
    </source>
</evidence>
<dbReference type="PROSITE" id="PS00211">
    <property type="entry name" value="ABC_TRANSPORTER_1"/>
    <property type="match status" value="2"/>
</dbReference>
<evidence type="ECO:0000256" key="5">
    <source>
        <dbReference type="ARBA" id="ARBA00022737"/>
    </source>
</evidence>
<evidence type="ECO:0000256" key="12">
    <source>
        <dbReference type="ARBA" id="ARBA00022881"/>
    </source>
</evidence>
<evidence type="ECO:0000256" key="16">
    <source>
        <dbReference type="ARBA" id="ARBA00039316"/>
    </source>
</evidence>
<accession>A0A4R6U9W2</accession>
<keyword evidence="4" id="KW-0479">Metal-binding</keyword>
<dbReference type="GO" id="GO:0005737">
    <property type="term" value="C:cytoplasm"/>
    <property type="evidence" value="ECO:0007669"/>
    <property type="project" value="UniProtKB-SubCell"/>
</dbReference>
<evidence type="ECO:0000256" key="6">
    <source>
        <dbReference type="ARBA" id="ARBA00022741"/>
    </source>
</evidence>
<feature type="region of interest" description="Disordered" evidence="18">
    <location>
        <begin position="547"/>
        <end position="624"/>
    </location>
</feature>
<evidence type="ECO:0000256" key="17">
    <source>
        <dbReference type="ARBA" id="ARBA00042156"/>
    </source>
</evidence>
<evidence type="ECO:0000256" key="10">
    <source>
        <dbReference type="ARBA" id="ARBA00022833"/>
    </source>
</evidence>
<dbReference type="GO" id="GO:0006281">
    <property type="term" value="P:DNA repair"/>
    <property type="evidence" value="ECO:0007669"/>
    <property type="project" value="UniProtKB-KW"/>
</dbReference>
<evidence type="ECO:0000256" key="4">
    <source>
        <dbReference type="ARBA" id="ARBA00022723"/>
    </source>
</evidence>
<comment type="caution">
    <text evidence="20">The sequence shown here is derived from an EMBL/GenBank/DDBJ whole genome shotgun (WGS) entry which is preliminary data.</text>
</comment>
<keyword evidence="2" id="KW-1003">Cell membrane</keyword>
<dbReference type="Gene3D" id="3.30.190.20">
    <property type="match status" value="2"/>
</dbReference>
<dbReference type="InterPro" id="IPR003439">
    <property type="entry name" value="ABC_transporter-like_ATP-bd"/>
</dbReference>
<sequence length="2244" mass="240714">MSEHPVSSSDAVTDASLPAAAAGQGVIRIRGARQHNLKHVDLDIRTGELTVVTGPSGSGKSSLVFDTLFAEGQRRYVETFSAYARQFLDRMDKPAVDKVEGVPPAIAIDQTNPVRSSRSTVGTMTELNDHLKLLFARAAQLFDRRTAQPVRHDTPDTIYETLRQRAEAAGDPRLVITFPVELPASATPQDIEQWLAASGFTRVQAERLVTRASAPEAARSAKTAKRGRAPSAAPAQVRVLDVVADRFRFSRAERARVIEALELALHRGHGQLTVYALRDEGAQAASGDAGGPAAPDDGAECWRFSAGLHCPDSDWRYAEPVPSMFSFNSPVGACETCRGFGRVIGVDMGLVIPNDKLTLRAGAIKPMQTPAWKECQDDLMRHAEAAGIPRDTPWYQLSEAQKAWVIEGSPEWSGNWTQQWYGVRRFFDYLESKAYKMHIRVLLSKYRSYTECPDCRGARLKSESLLWRLGTKADADAVLPPAQRFMPVGVEWTREQLEALPGLCLHDLMQLPIERLRRFFALLKGAAEGADGWLALAAEVGGVPSTSCRPLRGQKSVPGTPPTSAGTGERMVSDPLRADAATQGGEGTAGDDFGLPHEASAVPSSPHQRPTEKHPSSTQASPPAGEAQALKLLFDEITARLKYLCDVGIGYLTLDRQSRTLSGGEVQRINLTTALGTSLVNTLFVLDEPSIGLHPRDMHRINQAMHRLRDAGNTLVVVEHDPAVMLAADRIIDMGPGPGERGGRIVFDGTVAQLREADTLTGAYLGGRKQVGFGFKRMVTEATPRLVLEGAREHNLRHLTVAFPLQRLVVVTGVSGSGKSTLIQDVLVPALMRHFGQVTETPGAHDRLLGAEQLSGVVFVDQSPIGKTARSNPVSYVGAWDAIRDLFASTPLAQQRGYTAAKFSFNSGDGRCPTCGGSGFEHVEMQFLSDVYLRCPDCDGRRYRPEVLEVTLERGGRSLHVADVLALTVSEAVQLFAQDREVLVGLQPIVDVGLEYVKLGQPVPTLSGGEAQRLKLAGHLADAARARSASGSGKRASRSASGQPLATKGMLFVFDEPTTGLHFDDIAKLMRALRKLLEVGHSLIVIEHNLDVIRASDWLIDLGPEGGDQGGLLVAEGPPEAVRLHPHSHTGQALREYAEAVGELTMAQEGRVTDYLPLRGEVGSAPVAWADRLALAAGSRGVPDSSVTSSDSSPGTPLAPAGALGIAALAHAGVAKKSPHAGQGIRPGKELEPATDAPGRIPCPAARSPNETATPPQNAIRIINAREHNLKGLSVDIPRGKFNVITGVSGSGKSTLAFDILFNEGQRRYLESLNAYARSIVQPAGRPEVDAVYGIPPTVAIEQRLSRGGAKSTVGTTTEVWHFLRLLYVKLGTQHCVHDGAPVQPQTPESILAQLMSGFRGQHIGVLAPLVVHRKGVYAELADSARQRGHTHLRVDGEFVPTQGFPRIDRFKEHTIELPVGSLDVTPEAEGDLHRLLAQALEHGKGVVHVLSGLDGLEAALAAGASTRDIGQLQVYSTRRACPVCATSYAELDPRLFSYNSKHGWCPDCVGTGVQLTREQRQAFDDSVRDDEQGRERRLSEPDIDAVGDQPCPSCAGTRLHAIARAVRFQGYAITDLARLSVRDLHALVRDWRQSGRLTARQAEIVRDLLPEIESRLAFLQDVGLGYLTLDRGAPTLSGGEAQRIRLAAQLGSNLQGVCYVLDEPTIGLHARDNQMLLDALRRLGDQGNTLVVVEHDEDTIRRADHVIDIGPSAGVRGGRVVAEGSVDDVMAAADSQTGRYLLHAMKHPLQARRFVPAPLAAEGRGVRDSSVAGSDASLGTLLPSAGGAVRSATDDAPASAGSFPAAALRSAPSAGEGLPPGKESELATDAPGGKPSPATRPESETPTEPILWLTVKGATLHNLQHITVHVPLKRLVAVTGVSGSGKSTLARDVLLANVAAAVHMQASKAGRDAWEAGQRPSWQGCEGVVGTEAIQRVLEVDQTPIGKTPRSCPATYIGFWDTIRKLFAETLEAKARGFGAARFSFNTGDGRCPVCEGQGMRTIEMSFLPDVKVPCEACHGARFNPETLAVTWRGKSIGDVLRMEVDEAVDFFATMPSIAHPLQLLRDVGLGYLTLGQPSPTLSGGEAQRIKLVTELTKVRDDVGRRGQKAPHTLYVLDEPTVGLHMADVDRLIRVLHRLVDGGHSVVVIEHDLDVIAEADWVIDLGPEGGAGGGRIVAQGTPEDLVASGTHTGRALAPVLARR</sequence>
<dbReference type="GO" id="GO:0004518">
    <property type="term" value="F:nuclease activity"/>
    <property type="evidence" value="ECO:0007669"/>
    <property type="project" value="UniProtKB-KW"/>
</dbReference>
<evidence type="ECO:0000256" key="3">
    <source>
        <dbReference type="ARBA" id="ARBA00022490"/>
    </source>
</evidence>
<keyword evidence="6" id="KW-0547">Nucleotide-binding</keyword>
<feature type="region of interest" description="Disordered" evidence="18">
    <location>
        <begin position="1829"/>
        <end position="1887"/>
    </location>
</feature>
<reference evidence="20 21" key="1">
    <citation type="submission" date="2019-03" db="EMBL/GenBank/DDBJ databases">
        <title>Genomic Encyclopedia of Type Strains, Phase IV (KMG-IV): sequencing the most valuable type-strain genomes for metagenomic binning, comparative biology and taxonomic classification.</title>
        <authorList>
            <person name="Goeker M."/>
        </authorList>
    </citation>
    <scope>NUCLEOTIDE SEQUENCE [LARGE SCALE GENOMIC DNA]</scope>
    <source>
        <strain evidence="20 21">DSM 19605</strain>
    </source>
</reference>
<keyword evidence="9" id="KW-0863">Zinc-finger</keyword>
<keyword evidence="5" id="KW-0677">Repeat</keyword>
<comment type="similarity">
    <text evidence="15">Belongs to the ABC transporter superfamily. UvrA family.</text>
</comment>
<evidence type="ECO:0000256" key="13">
    <source>
        <dbReference type="ARBA" id="ARBA00023125"/>
    </source>
</evidence>
<keyword evidence="21" id="KW-1185">Reference proteome</keyword>
<keyword evidence="3" id="KW-0963">Cytoplasm</keyword>
<dbReference type="SMART" id="SM00382">
    <property type="entry name" value="AAA"/>
    <property type="match status" value="3"/>
</dbReference>
<dbReference type="InterPro" id="IPR003593">
    <property type="entry name" value="AAA+_ATPase"/>
</dbReference>
<dbReference type="Gene3D" id="1.20.1580.10">
    <property type="entry name" value="ABC transporter ATPase like domain"/>
    <property type="match status" value="2"/>
</dbReference>
<protein>
    <recommendedName>
        <fullName evidence="16">UvrABC system protein A</fullName>
    </recommendedName>
    <alternativeName>
        <fullName evidence="17">Excinuclease ABC subunit A</fullName>
    </alternativeName>
</protein>
<keyword evidence="10" id="KW-0862">Zinc</keyword>
<evidence type="ECO:0000256" key="15">
    <source>
        <dbReference type="ARBA" id="ARBA00038000"/>
    </source>
</evidence>
<evidence type="ECO:0000313" key="20">
    <source>
        <dbReference type="EMBL" id="TDQ41793.1"/>
    </source>
</evidence>
<evidence type="ECO:0000256" key="8">
    <source>
        <dbReference type="ARBA" id="ARBA00022769"/>
    </source>
</evidence>
<keyword evidence="11" id="KW-0067">ATP-binding</keyword>
<keyword evidence="7" id="KW-0227">DNA damage</keyword>
<dbReference type="Pfam" id="PF17760">
    <property type="entry name" value="UvrA_inter"/>
    <property type="match status" value="1"/>
</dbReference>